<keyword evidence="5" id="KW-0539">Nucleus</keyword>
<keyword evidence="10" id="KW-1185">Reference proteome</keyword>
<evidence type="ECO:0000256" key="4">
    <source>
        <dbReference type="ARBA" id="ARBA00022833"/>
    </source>
</evidence>
<dbReference type="PROSITE" id="PS50114">
    <property type="entry name" value="GATA_ZN_FINGER_2"/>
    <property type="match status" value="1"/>
</dbReference>
<evidence type="ECO:0000256" key="1">
    <source>
        <dbReference type="ARBA" id="ARBA00004123"/>
    </source>
</evidence>
<evidence type="ECO:0000256" key="5">
    <source>
        <dbReference type="ARBA" id="ARBA00023242"/>
    </source>
</evidence>
<reference evidence="9 10" key="1">
    <citation type="journal article" date="2018" name="MBio">
        <title>Comparative Genomics Reveals the Core Gene Toolbox for the Fungus-Insect Symbiosis.</title>
        <authorList>
            <person name="Wang Y."/>
            <person name="Stata M."/>
            <person name="Wang W."/>
            <person name="Stajich J.E."/>
            <person name="White M.M."/>
            <person name="Moncalvo J.M."/>
        </authorList>
    </citation>
    <scope>NUCLEOTIDE SEQUENCE [LARGE SCALE GENOMIC DNA]</scope>
    <source>
        <strain evidence="9 10">SWE-8-4</strain>
    </source>
</reference>
<dbReference type="PROSITE" id="PS00344">
    <property type="entry name" value="GATA_ZN_FINGER_1"/>
    <property type="match status" value="1"/>
</dbReference>
<keyword evidence="2" id="KW-0479">Metal-binding</keyword>
<dbReference type="GO" id="GO:0000978">
    <property type="term" value="F:RNA polymerase II cis-regulatory region sequence-specific DNA binding"/>
    <property type="evidence" value="ECO:0007669"/>
    <property type="project" value="TreeGrafter"/>
</dbReference>
<feature type="region of interest" description="Disordered" evidence="7">
    <location>
        <begin position="367"/>
        <end position="389"/>
    </location>
</feature>
<evidence type="ECO:0000256" key="3">
    <source>
        <dbReference type="ARBA" id="ARBA00022771"/>
    </source>
</evidence>
<protein>
    <recommendedName>
        <fullName evidence="8">GATA-type domain-containing protein</fullName>
    </recommendedName>
</protein>
<dbReference type="GO" id="GO:0005634">
    <property type="term" value="C:nucleus"/>
    <property type="evidence" value="ECO:0007669"/>
    <property type="project" value="UniProtKB-SubCell"/>
</dbReference>
<evidence type="ECO:0000259" key="8">
    <source>
        <dbReference type="PROSITE" id="PS50114"/>
    </source>
</evidence>
<dbReference type="Proteomes" id="UP000245383">
    <property type="component" value="Unassembled WGS sequence"/>
</dbReference>
<name>A0A2T9YF44_9FUNG</name>
<evidence type="ECO:0000313" key="10">
    <source>
        <dbReference type="Proteomes" id="UP000245383"/>
    </source>
</evidence>
<feature type="compositionally biased region" description="Polar residues" evidence="7">
    <location>
        <begin position="367"/>
        <end position="377"/>
    </location>
</feature>
<feature type="compositionally biased region" description="Low complexity" evidence="7">
    <location>
        <begin position="66"/>
        <end position="81"/>
    </location>
</feature>
<accession>A0A2T9YF44</accession>
<dbReference type="AlphaFoldDB" id="A0A2T9YF44"/>
<dbReference type="PANTHER" id="PTHR10071">
    <property type="entry name" value="TRANSCRIPTION FACTOR GATA FAMILY MEMBER"/>
    <property type="match status" value="1"/>
</dbReference>
<dbReference type="Gene3D" id="3.30.50.10">
    <property type="entry name" value="Erythroid Transcription Factor GATA-1, subunit A"/>
    <property type="match status" value="1"/>
</dbReference>
<evidence type="ECO:0000313" key="9">
    <source>
        <dbReference type="EMBL" id="PVU90956.1"/>
    </source>
</evidence>
<dbReference type="OrthoDB" id="515401at2759"/>
<feature type="compositionally biased region" description="Low complexity" evidence="7">
    <location>
        <begin position="411"/>
        <end position="430"/>
    </location>
</feature>
<gene>
    <name evidence="9" type="ORF">BB561_004640</name>
</gene>
<comment type="subcellular location">
    <subcellularLocation>
        <location evidence="1">Nucleus</location>
    </subcellularLocation>
</comment>
<dbReference type="SUPFAM" id="SSF57716">
    <property type="entry name" value="Glucocorticoid receptor-like (DNA-binding domain)"/>
    <property type="match status" value="1"/>
</dbReference>
<dbReference type="GO" id="GO:0045944">
    <property type="term" value="P:positive regulation of transcription by RNA polymerase II"/>
    <property type="evidence" value="ECO:0007669"/>
    <property type="project" value="TreeGrafter"/>
</dbReference>
<dbReference type="STRING" id="133385.A0A2T9YF44"/>
<dbReference type="PANTHER" id="PTHR10071:SF281">
    <property type="entry name" value="BOX A-BINDING FACTOR-RELATED"/>
    <property type="match status" value="1"/>
</dbReference>
<dbReference type="SMART" id="SM00401">
    <property type="entry name" value="ZnF_GATA"/>
    <property type="match status" value="1"/>
</dbReference>
<dbReference type="Pfam" id="PF00320">
    <property type="entry name" value="GATA"/>
    <property type="match status" value="1"/>
</dbReference>
<dbReference type="GO" id="GO:0000981">
    <property type="term" value="F:DNA-binding transcription factor activity, RNA polymerase II-specific"/>
    <property type="evidence" value="ECO:0007669"/>
    <property type="project" value="TreeGrafter"/>
</dbReference>
<dbReference type="PRINTS" id="PR00619">
    <property type="entry name" value="GATAZNFINGER"/>
</dbReference>
<dbReference type="InterPro" id="IPR000679">
    <property type="entry name" value="Znf_GATA"/>
</dbReference>
<dbReference type="InterPro" id="IPR039355">
    <property type="entry name" value="Transcription_factor_GATA"/>
</dbReference>
<dbReference type="GO" id="GO:0008270">
    <property type="term" value="F:zinc ion binding"/>
    <property type="evidence" value="ECO:0007669"/>
    <property type="project" value="UniProtKB-KW"/>
</dbReference>
<feature type="domain" description="GATA-type" evidence="8">
    <location>
        <begin position="596"/>
        <end position="649"/>
    </location>
</feature>
<evidence type="ECO:0000256" key="2">
    <source>
        <dbReference type="ARBA" id="ARBA00022723"/>
    </source>
</evidence>
<evidence type="ECO:0000256" key="7">
    <source>
        <dbReference type="SAM" id="MobiDB-lite"/>
    </source>
</evidence>
<feature type="region of interest" description="Disordered" evidence="7">
    <location>
        <begin position="62"/>
        <end position="83"/>
    </location>
</feature>
<keyword evidence="4" id="KW-0862">Zinc</keyword>
<feature type="region of interest" description="Disordered" evidence="7">
    <location>
        <begin position="411"/>
        <end position="433"/>
    </location>
</feature>
<organism evidence="9 10">
    <name type="scientific">Smittium simulii</name>
    <dbReference type="NCBI Taxonomy" id="133385"/>
    <lineage>
        <taxon>Eukaryota</taxon>
        <taxon>Fungi</taxon>
        <taxon>Fungi incertae sedis</taxon>
        <taxon>Zoopagomycota</taxon>
        <taxon>Kickxellomycotina</taxon>
        <taxon>Harpellomycetes</taxon>
        <taxon>Harpellales</taxon>
        <taxon>Legeriomycetaceae</taxon>
        <taxon>Smittium</taxon>
    </lineage>
</organism>
<proteinExistence type="predicted"/>
<keyword evidence="3 6" id="KW-0863">Zinc-finger</keyword>
<dbReference type="EMBL" id="MBFR01000229">
    <property type="protein sequence ID" value="PVU90956.1"/>
    <property type="molecule type" value="Genomic_DNA"/>
</dbReference>
<feature type="compositionally biased region" description="Low complexity" evidence="7">
    <location>
        <begin position="378"/>
        <end position="389"/>
    </location>
</feature>
<dbReference type="InterPro" id="IPR013088">
    <property type="entry name" value="Znf_NHR/GATA"/>
</dbReference>
<dbReference type="CDD" id="cd00202">
    <property type="entry name" value="ZnF_GATA"/>
    <property type="match status" value="1"/>
</dbReference>
<evidence type="ECO:0000256" key="6">
    <source>
        <dbReference type="PROSITE-ProRule" id="PRU00094"/>
    </source>
</evidence>
<comment type="caution">
    <text evidence="9">The sequence shown here is derived from an EMBL/GenBank/DDBJ whole genome shotgun (WGS) entry which is preliminary data.</text>
</comment>
<dbReference type="GO" id="GO:0000122">
    <property type="term" value="P:negative regulation of transcription by RNA polymerase II"/>
    <property type="evidence" value="ECO:0007669"/>
    <property type="project" value="TreeGrafter"/>
</dbReference>
<sequence>MSETEELQNKNYNVSKKLDISQEATAGPDCSAAQTSKILKGIRFQPQYGNTATFNADKHIKQNHLSGNNSTNPNINSTSSTDKVSHNTIYSIRKNSAANDILTATKNSFLADRAIPQNENQIGDSTKYKKLKWSNGTSITKVYQNAEAKLPSIQALNLPSGVNVPNSDRNSIRNVYLQEQKSIHFVPPAKEETSTEYNQSTQKTIVPAEYHIEKNQKQFQTSTANKVDYSPENNFFKDFSAITSQKPKCMFYVGDEPPHFESSDNQDLLHERVLYNEKTYFTSPHTAQELVPQTDSSPAKTNISRHNKNITVFPYFDPIINYHGEPNSNFAANSRYNSRPSSDSSVELEIEQSNVNSHGYSNTYMNNHHPKTNQFIANSSNSSISSNNTKNNIRYNAKDSSSNNHHIKINQSITNSSNSSVSSNNTKNNIRYNAKDSPIPNYIRIGNKTRCISGQYSSRVQILYSVRDNALIAESRPTMGSSSDHIQSNKVSNPHPEYIQISRAMSTNLEYTQNQQNKGSPSIKTLNSRNYNSQLGQTTTSRFYSALSNDPSMVYYKPTKGYMSEKKSDDFNEDKTKRGTVGRMYNLLEYNQTPNKEFESSCYNCKTQNTPLWRRDTMGNKICNACGLYFKLRKKTRPVAMCQSGVRRRVRAQKLSNVLGVLPIFPILNPSAHLAATLPHPVFQYSPNNKN</sequence>